<dbReference type="NCBIfam" id="TIGR03026">
    <property type="entry name" value="NDP-sugDHase"/>
    <property type="match status" value="1"/>
</dbReference>
<comment type="similarity">
    <text evidence="1 4">Belongs to the UDP-glucose/GDP-mannose dehydrogenase family.</text>
</comment>
<dbReference type="PIRSF" id="PIRSF500136">
    <property type="entry name" value="UDP_ManNAc_DH"/>
    <property type="match status" value="1"/>
</dbReference>
<dbReference type="InterPro" id="IPR001732">
    <property type="entry name" value="UDP-Glc/GDP-Man_DH_N"/>
</dbReference>
<dbReference type="SUPFAM" id="SSF51735">
    <property type="entry name" value="NAD(P)-binding Rossmann-fold domains"/>
    <property type="match status" value="1"/>
</dbReference>
<dbReference type="Pfam" id="PF03720">
    <property type="entry name" value="UDPG_MGDP_dh_C"/>
    <property type="match status" value="1"/>
</dbReference>
<dbReference type="Pfam" id="PF00984">
    <property type="entry name" value="UDPG_MGDP_dh"/>
    <property type="match status" value="1"/>
</dbReference>
<evidence type="ECO:0000256" key="4">
    <source>
        <dbReference type="PIRNR" id="PIRNR000124"/>
    </source>
</evidence>
<dbReference type="InterPro" id="IPR017476">
    <property type="entry name" value="UDP-Glc/GDP-Man"/>
</dbReference>
<dbReference type="Proteomes" id="UP001595533">
    <property type="component" value="Unassembled WGS sequence"/>
</dbReference>
<proteinExistence type="inferred from homology"/>
<gene>
    <name evidence="6" type="ORF">ACFODZ_13200</name>
</gene>
<accession>A0ABV7JG14</accession>
<organism evidence="6 7">
    <name type="scientific">Marinicella sediminis</name>
    <dbReference type="NCBI Taxonomy" id="1792834"/>
    <lineage>
        <taxon>Bacteria</taxon>
        <taxon>Pseudomonadati</taxon>
        <taxon>Pseudomonadota</taxon>
        <taxon>Gammaproteobacteria</taxon>
        <taxon>Lysobacterales</taxon>
        <taxon>Marinicellaceae</taxon>
        <taxon>Marinicella</taxon>
    </lineage>
</organism>
<dbReference type="SUPFAM" id="SSF52413">
    <property type="entry name" value="UDP-glucose/GDP-mannose dehydrogenase C-terminal domain"/>
    <property type="match status" value="1"/>
</dbReference>
<dbReference type="InterPro" id="IPR014027">
    <property type="entry name" value="UDP-Glc/GDP-Man_DH_C"/>
</dbReference>
<dbReference type="InterPro" id="IPR008927">
    <property type="entry name" value="6-PGluconate_DH-like_C_sf"/>
</dbReference>
<comment type="caution">
    <text evidence="6">The sequence shown here is derived from an EMBL/GenBank/DDBJ whole genome shotgun (WGS) entry which is preliminary data.</text>
</comment>
<keyword evidence="7" id="KW-1185">Reference proteome</keyword>
<dbReference type="PANTHER" id="PTHR43491">
    <property type="entry name" value="UDP-N-ACETYL-D-MANNOSAMINE DEHYDROGENASE"/>
    <property type="match status" value="1"/>
</dbReference>
<evidence type="ECO:0000256" key="3">
    <source>
        <dbReference type="ARBA" id="ARBA00023027"/>
    </source>
</evidence>
<evidence type="ECO:0000256" key="1">
    <source>
        <dbReference type="ARBA" id="ARBA00006601"/>
    </source>
</evidence>
<dbReference type="SMART" id="SM00984">
    <property type="entry name" value="UDPG_MGDP_dh_C"/>
    <property type="match status" value="1"/>
</dbReference>
<reference evidence="7" key="1">
    <citation type="journal article" date="2019" name="Int. J. Syst. Evol. Microbiol.">
        <title>The Global Catalogue of Microorganisms (GCM) 10K type strain sequencing project: providing services to taxonomists for standard genome sequencing and annotation.</title>
        <authorList>
            <consortium name="The Broad Institute Genomics Platform"/>
            <consortium name="The Broad Institute Genome Sequencing Center for Infectious Disease"/>
            <person name="Wu L."/>
            <person name="Ma J."/>
        </authorList>
    </citation>
    <scope>NUCLEOTIDE SEQUENCE [LARGE SCALE GENOMIC DNA]</scope>
    <source>
        <strain evidence="7">KCTC 42953</strain>
    </source>
</reference>
<name>A0ABV7JG14_9GAMM</name>
<dbReference type="PIRSF" id="PIRSF000124">
    <property type="entry name" value="UDPglc_GDPman_dh"/>
    <property type="match status" value="1"/>
</dbReference>
<evidence type="ECO:0000259" key="5">
    <source>
        <dbReference type="SMART" id="SM00984"/>
    </source>
</evidence>
<dbReference type="EMBL" id="JBHRTS010000007">
    <property type="protein sequence ID" value="MFC3195203.1"/>
    <property type="molecule type" value="Genomic_DNA"/>
</dbReference>
<dbReference type="PANTHER" id="PTHR43491:SF2">
    <property type="entry name" value="UDP-N-ACETYL-D-MANNOSAMINE DEHYDROGENASE"/>
    <property type="match status" value="1"/>
</dbReference>
<dbReference type="Pfam" id="PF03721">
    <property type="entry name" value="UDPG_MGDP_dh_N"/>
    <property type="match status" value="1"/>
</dbReference>
<dbReference type="InterPro" id="IPR036291">
    <property type="entry name" value="NAD(P)-bd_dom_sf"/>
</dbReference>
<dbReference type="InterPro" id="IPR036220">
    <property type="entry name" value="UDP-Glc/GDP-Man_DH_C_sf"/>
</dbReference>
<feature type="domain" description="UDP-glucose/GDP-mannose dehydrogenase C-terminal" evidence="5">
    <location>
        <begin position="319"/>
        <end position="415"/>
    </location>
</feature>
<evidence type="ECO:0000256" key="2">
    <source>
        <dbReference type="ARBA" id="ARBA00023002"/>
    </source>
</evidence>
<protein>
    <submittedName>
        <fullName evidence="6">Nucleotide sugar dehydrogenase</fullName>
    </submittedName>
</protein>
<dbReference type="RefSeq" id="WP_077411689.1">
    <property type="nucleotide sequence ID" value="NZ_JBHRTS010000007.1"/>
</dbReference>
<evidence type="ECO:0000313" key="6">
    <source>
        <dbReference type="EMBL" id="MFC3195203.1"/>
    </source>
</evidence>
<evidence type="ECO:0000313" key="7">
    <source>
        <dbReference type="Proteomes" id="UP001595533"/>
    </source>
</evidence>
<keyword evidence="2" id="KW-0560">Oxidoreductase</keyword>
<keyword evidence="3" id="KW-0520">NAD</keyword>
<sequence length="422" mass="46826">MTEQDSDITIAVIGLGYVGLPLAVAFARHHAVIGFDIDETRVVELSQGQDRTREVSSESLLSAERLRFVSQADELSGANHYIITVPTPVDDNNTPDLTPLIAASKTVGALMKAGDTVIYESTVYPGATEGVCAAELSAISGLQLGKDFYLAYSPERINPGDPINTLSSITKVVAGSDQTTADRVNRLYQKIISAGTYLAPSIRVAEAAKAIENTQRDINIAFMNELSMMFHEMDIDVLEVIETAATKWNFLKFTPGLVGGHCIGVDPYYLIHKSQEKGYFPQLITTARRINENMSAYVCERILKLMALKQKHVVNARILVMGLTFKENCPDLRNTRVIEIIQQMNRYHARTEVYDPWVSKEDVAGLDLNFTTEPVDGTYDLVVVAVPHRQFSTDNPRRYLKPGGILFDLKGLLPDEWVDERL</sequence>
<dbReference type="Gene3D" id="3.40.50.720">
    <property type="entry name" value="NAD(P)-binding Rossmann-like Domain"/>
    <property type="match status" value="2"/>
</dbReference>
<dbReference type="InterPro" id="IPR028359">
    <property type="entry name" value="UDP_ManNAc/GlcNAc_DH"/>
</dbReference>
<dbReference type="InterPro" id="IPR014026">
    <property type="entry name" value="UDP-Glc/GDP-Man_DH_dimer"/>
</dbReference>
<dbReference type="SUPFAM" id="SSF48179">
    <property type="entry name" value="6-phosphogluconate dehydrogenase C-terminal domain-like"/>
    <property type="match status" value="1"/>
</dbReference>